<keyword evidence="4" id="KW-0233">DNA recombination</keyword>
<name>A0A2A4G7E4_9FLAO</name>
<comment type="caution">
    <text evidence="8">The sequence shown here is derived from an EMBL/GenBank/DDBJ whole genome shotgun (WGS) entry which is preliminary data.</text>
</comment>
<evidence type="ECO:0008006" key="10">
    <source>
        <dbReference type="Google" id="ProtNLM"/>
    </source>
</evidence>
<dbReference type="AlphaFoldDB" id="A0A2A4G7E4"/>
<dbReference type="EMBL" id="NBWU01000004">
    <property type="protein sequence ID" value="PCE63898.1"/>
    <property type="molecule type" value="Genomic_DNA"/>
</dbReference>
<reference evidence="8 9" key="1">
    <citation type="submission" date="2017-04" db="EMBL/GenBank/DDBJ databases">
        <title>A new member of the family Flavobacteriaceae isolated from ascidians.</title>
        <authorList>
            <person name="Chen L."/>
        </authorList>
    </citation>
    <scope>NUCLEOTIDE SEQUENCE [LARGE SCALE GENOMIC DNA]</scope>
    <source>
        <strain evidence="8 9">HQA918</strain>
    </source>
</reference>
<feature type="domain" description="Core-binding (CB)" evidence="7">
    <location>
        <begin position="93"/>
        <end position="176"/>
    </location>
</feature>
<comment type="similarity">
    <text evidence="1">Belongs to the 'phage' integrase family.</text>
</comment>
<keyword evidence="9" id="KW-1185">Reference proteome</keyword>
<evidence type="ECO:0000259" key="7">
    <source>
        <dbReference type="PROSITE" id="PS51900"/>
    </source>
</evidence>
<dbReference type="InterPro" id="IPR044068">
    <property type="entry name" value="CB"/>
</dbReference>
<dbReference type="Gene3D" id="1.10.150.130">
    <property type="match status" value="1"/>
</dbReference>
<evidence type="ECO:0000256" key="4">
    <source>
        <dbReference type="ARBA" id="ARBA00023172"/>
    </source>
</evidence>
<accession>A0A2A4G7E4</accession>
<dbReference type="Pfam" id="PF13495">
    <property type="entry name" value="Phage_int_SAM_4"/>
    <property type="match status" value="1"/>
</dbReference>
<evidence type="ECO:0000256" key="5">
    <source>
        <dbReference type="PROSITE-ProRule" id="PRU01248"/>
    </source>
</evidence>
<dbReference type="GO" id="GO:0003677">
    <property type="term" value="F:DNA binding"/>
    <property type="evidence" value="ECO:0007669"/>
    <property type="project" value="UniProtKB-UniRule"/>
</dbReference>
<dbReference type="InterPro" id="IPR004107">
    <property type="entry name" value="Integrase_SAM-like_N"/>
</dbReference>
<protein>
    <recommendedName>
        <fullName evidence="10">Integrase</fullName>
    </recommendedName>
</protein>
<evidence type="ECO:0000259" key="6">
    <source>
        <dbReference type="PROSITE" id="PS51898"/>
    </source>
</evidence>
<dbReference type="InterPro" id="IPR010998">
    <property type="entry name" value="Integrase_recombinase_N"/>
</dbReference>
<dbReference type="InterPro" id="IPR002104">
    <property type="entry name" value="Integrase_catalytic"/>
</dbReference>
<dbReference type="InterPro" id="IPR050090">
    <property type="entry name" value="Tyrosine_recombinase_XerCD"/>
</dbReference>
<evidence type="ECO:0000313" key="9">
    <source>
        <dbReference type="Proteomes" id="UP000219559"/>
    </source>
</evidence>
<dbReference type="InterPro" id="IPR013762">
    <property type="entry name" value="Integrase-like_cat_sf"/>
</dbReference>
<sequence>MDGKRKKTVTLWGAMHKGAHQIIIRFGYDPELNQRVRGIQGARYSRTHKAWYVLNTSAHLRRLNHVFHEVAHIDHSLLLNTAKGKPKTRVLTQAQRDVLNGFYRFMQGQRYSASTIRTYSNLVADFVEFLREKPINSYALADVNRFLEAVFIPKRLSVSTHRQFISALKVFIIFMDGECSIALDDLVRPNKARSLPTVLSQQEVIDLIRCTRNLKHRVVLGLLYSAGLRIGELLKLKIKDINFDRRIIYIHQSKGKKDRYVPLAESMLPLLRNYWATFKPSVFLVEGQAGGPYSASSIRKFLGRSCKRARIYKPVTPHTLRHSYATHLLENGVGLRHIQVLLGHAKPETTMVYTHVAKSDLIQIESPLDSMMKQLGPGDIRDEKFLLSRNSNF</sequence>
<keyword evidence="2" id="KW-0229">DNA integration</keyword>
<organism evidence="8 9">
    <name type="scientific">Sediminicola luteus</name>
    <dbReference type="NCBI Taxonomy" id="319238"/>
    <lineage>
        <taxon>Bacteria</taxon>
        <taxon>Pseudomonadati</taxon>
        <taxon>Bacteroidota</taxon>
        <taxon>Flavobacteriia</taxon>
        <taxon>Flavobacteriales</taxon>
        <taxon>Flavobacteriaceae</taxon>
        <taxon>Sediminicola</taxon>
    </lineage>
</organism>
<dbReference type="GO" id="GO:0015074">
    <property type="term" value="P:DNA integration"/>
    <property type="evidence" value="ECO:0007669"/>
    <property type="project" value="UniProtKB-KW"/>
</dbReference>
<dbReference type="PROSITE" id="PS51900">
    <property type="entry name" value="CB"/>
    <property type="match status" value="1"/>
</dbReference>
<dbReference type="RefSeq" id="WP_245871797.1">
    <property type="nucleotide sequence ID" value="NZ_NBWU01000004.1"/>
</dbReference>
<evidence type="ECO:0000256" key="1">
    <source>
        <dbReference type="ARBA" id="ARBA00008857"/>
    </source>
</evidence>
<dbReference type="Gene3D" id="1.10.443.10">
    <property type="entry name" value="Intergrase catalytic core"/>
    <property type="match status" value="1"/>
</dbReference>
<evidence type="ECO:0000256" key="2">
    <source>
        <dbReference type="ARBA" id="ARBA00022908"/>
    </source>
</evidence>
<dbReference type="PANTHER" id="PTHR30349">
    <property type="entry name" value="PHAGE INTEGRASE-RELATED"/>
    <property type="match status" value="1"/>
</dbReference>
<evidence type="ECO:0000313" key="8">
    <source>
        <dbReference type="EMBL" id="PCE63898.1"/>
    </source>
</evidence>
<dbReference type="Pfam" id="PF00589">
    <property type="entry name" value="Phage_integrase"/>
    <property type="match status" value="1"/>
</dbReference>
<dbReference type="Proteomes" id="UP000219559">
    <property type="component" value="Unassembled WGS sequence"/>
</dbReference>
<dbReference type="PROSITE" id="PS51898">
    <property type="entry name" value="TYR_RECOMBINASE"/>
    <property type="match status" value="1"/>
</dbReference>
<evidence type="ECO:0000256" key="3">
    <source>
        <dbReference type="ARBA" id="ARBA00023125"/>
    </source>
</evidence>
<dbReference type="InterPro" id="IPR011010">
    <property type="entry name" value="DNA_brk_join_enz"/>
</dbReference>
<keyword evidence="3 5" id="KW-0238">DNA-binding</keyword>
<proteinExistence type="inferred from homology"/>
<dbReference type="PANTHER" id="PTHR30349:SF64">
    <property type="entry name" value="PROPHAGE INTEGRASE INTD-RELATED"/>
    <property type="match status" value="1"/>
</dbReference>
<gene>
    <name evidence="8" type="ORF">B7P33_11595</name>
</gene>
<feature type="domain" description="Tyr recombinase" evidence="6">
    <location>
        <begin position="194"/>
        <end position="366"/>
    </location>
</feature>
<dbReference type="SUPFAM" id="SSF56349">
    <property type="entry name" value="DNA breaking-rejoining enzymes"/>
    <property type="match status" value="1"/>
</dbReference>
<dbReference type="GO" id="GO:0006310">
    <property type="term" value="P:DNA recombination"/>
    <property type="evidence" value="ECO:0007669"/>
    <property type="project" value="UniProtKB-KW"/>
</dbReference>